<dbReference type="RefSeq" id="WP_257510301.1">
    <property type="nucleotide sequence ID" value="NZ_JANKHG010000001.1"/>
</dbReference>
<sequence length="152" mass="16899">MIARTLFKSALLFSTLLLLGVSGRAASSDVILVTAAQNPIDELDAREVNSLYKGRLTTIKGIPLKPLNAPPGSIHRTKFLAQILKLDESGYTGYWHVRRYSGQGTPPAEISDEKELFETLRLQPDRVGYLWTPAGKEIKLPEGLKIIRLKEK</sequence>
<dbReference type="Proteomes" id="UP001165267">
    <property type="component" value="Unassembled WGS sequence"/>
</dbReference>
<gene>
    <name evidence="2" type="ORF">NSP04_00110</name>
</gene>
<organism evidence="2 3">
    <name type="scientific">Limnobacter parvus</name>
    <dbReference type="NCBI Taxonomy" id="2939690"/>
    <lineage>
        <taxon>Bacteria</taxon>
        <taxon>Pseudomonadati</taxon>
        <taxon>Pseudomonadota</taxon>
        <taxon>Betaproteobacteria</taxon>
        <taxon>Burkholderiales</taxon>
        <taxon>Burkholderiaceae</taxon>
        <taxon>Limnobacter</taxon>
    </lineage>
</organism>
<feature type="chain" id="PRO_5047332758" description="Phosphate ABC transporter substrate-binding protein" evidence="1">
    <location>
        <begin position="26"/>
        <end position="152"/>
    </location>
</feature>
<evidence type="ECO:0000256" key="1">
    <source>
        <dbReference type="SAM" id="SignalP"/>
    </source>
</evidence>
<dbReference type="EMBL" id="JANKHG010000001">
    <property type="protein sequence ID" value="MCR2745047.1"/>
    <property type="molecule type" value="Genomic_DNA"/>
</dbReference>
<keyword evidence="3" id="KW-1185">Reference proteome</keyword>
<evidence type="ECO:0008006" key="4">
    <source>
        <dbReference type="Google" id="ProtNLM"/>
    </source>
</evidence>
<evidence type="ECO:0000313" key="2">
    <source>
        <dbReference type="EMBL" id="MCR2745047.1"/>
    </source>
</evidence>
<feature type="signal peptide" evidence="1">
    <location>
        <begin position="1"/>
        <end position="25"/>
    </location>
</feature>
<comment type="caution">
    <text evidence="2">The sequence shown here is derived from an EMBL/GenBank/DDBJ whole genome shotgun (WGS) entry which is preliminary data.</text>
</comment>
<accession>A0ABT1XCN8</accession>
<name>A0ABT1XCN8_9BURK</name>
<proteinExistence type="predicted"/>
<keyword evidence="1" id="KW-0732">Signal</keyword>
<reference evidence="2" key="1">
    <citation type="submission" date="2022-07" db="EMBL/GenBank/DDBJ databases">
        <authorList>
            <person name="Xamxidin M."/>
        </authorList>
    </citation>
    <scope>NUCLEOTIDE SEQUENCE</scope>
    <source>
        <strain evidence="2">YS8-69</strain>
    </source>
</reference>
<evidence type="ECO:0000313" key="3">
    <source>
        <dbReference type="Proteomes" id="UP001165267"/>
    </source>
</evidence>
<protein>
    <recommendedName>
        <fullName evidence="4">Phosphate ABC transporter substrate-binding protein</fullName>
    </recommendedName>
</protein>